<evidence type="ECO:0008006" key="15">
    <source>
        <dbReference type="Google" id="ProtNLM"/>
    </source>
</evidence>
<proteinExistence type="inferred from homology"/>
<reference evidence="13 14" key="1">
    <citation type="submission" date="2015-12" db="EMBL/GenBank/DDBJ databases">
        <title>Dictyostelia acquired genes for synthesis and detection of signals that induce cell-type specialization by lateral gene transfer from prokaryotes.</title>
        <authorList>
            <person name="Gloeckner G."/>
            <person name="Schaap P."/>
        </authorList>
    </citation>
    <scope>NUCLEOTIDE SEQUENCE [LARGE SCALE GENOMIC DNA]</scope>
    <source>
        <strain evidence="13 14">TK</strain>
    </source>
</reference>
<evidence type="ECO:0000256" key="2">
    <source>
        <dbReference type="ARBA" id="ARBA00022723"/>
    </source>
</evidence>
<gene>
    <name evidence="13" type="ORF">DLAC_11571</name>
</gene>
<dbReference type="STRING" id="361077.A0A151ZRY1"/>
<dbReference type="PRINTS" id="PR00449">
    <property type="entry name" value="RASTRNSFRMNG"/>
</dbReference>
<keyword evidence="3" id="KW-0547">Nucleotide-binding</keyword>
<evidence type="ECO:0000313" key="14">
    <source>
        <dbReference type="Proteomes" id="UP000076078"/>
    </source>
</evidence>
<dbReference type="PROSITE" id="PS51419">
    <property type="entry name" value="RAB"/>
    <property type="match status" value="1"/>
</dbReference>
<keyword evidence="6" id="KW-0342">GTP-binding</keyword>
<dbReference type="GO" id="GO:0046872">
    <property type="term" value="F:metal ion binding"/>
    <property type="evidence" value="ECO:0007669"/>
    <property type="project" value="UniProtKB-KW"/>
</dbReference>
<dbReference type="CDD" id="cd04137">
    <property type="entry name" value="RheB"/>
    <property type="match status" value="1"/>
</dbReference>
<dbReference type="SMART" id="SM00173">
    <property type="entry name" value="RAS"/>
    <property type="match status" value="1"/>
</dbReference>
<dbReference type="FunFam" id="3.40.50.300:FF:000273">
    <property type="entry name" value="GTP-binding protein Rheb homolog"/>
    <property type="match status" value="1"/>
</dbReference>
<dbReference type="InterPro" id="IPR027417">
    <property type="entry name" value="P-loop_NTPase"/>
</dbReference>
<dbReference type="InParanoid" id="A0A151ZRY1"/>
<dbReference type="PROSITE" id="PS51420">
    <property type="entry name" value="RHO"/>
    <property type="match status" value="1"/>
</dbReference>
<dbReference type="EMBL" id="LODT01000021">
    <property type="protein sequence ID" value="KYQ96753.1"/>
    <property type="molecule type" value="Genomic_DNA"/>
</dbReference>
<keyword evidence="1" id="KW-0488">Methylation</keyword>
<dbReference type="SMART" id="SM00174">
    <property type="entry name" value="RHO"/>
    <property type="match status" value="1"/>
</dbReference>
<evidence type="ECO:0000256" key="6">
    <source>
        <dbReference type="ARBA" id="ARBA00023134"/>
    </source>
</evidence>
<evidence type="ECO:0000256" key="9">
    <source>
        <dbReference type="ARBA" id="ARBA00023289"/>
    </source>
</evidence>
<dbReference type="GO" id="GO:0007165">
    <property type="term" value="P:signal transduction"/>
    <property type="evidence" value="ECO:0007669"/>
    <property type="project" value="InterPro"/>
</dbReference>
<dbReference type="InterPro" id="IPR005225">
    <property type="entry name" value="Small_GTP-bd"/>
</dbReference>
<dbReference type="InterPro" id="IPR020849">
    <property type="entry name" value="Small_GTPase_Ras-type"/>
</dbReference>
<dbReference type="Gene3D" id="3.40.50.300">
    <property type="entry name" value="P-loop containing nucleotide triphosphate hydrolases"/>
    <property type="match status" value="1"/>
</dbReference>
<dbReference type="OrthoDB" id="5976022at2759"/>
<comment type="caution">
    <text evidence="13">The sequence shown here is derived from an EMBL/GenBank/DDBJ whole genome shotgun (WGS) entry which is preliminary data.</text>
</comment>
<evidence type="ECO:0000256" key="8">
    <source>
        <dbReference type="ARBA" id="ARBA00023288"/>
    </source>
</evidence>
<keyword evidence="9" id="KW-0636">Prenylation</keyword>
<dbReference type="InterPro" id="IPR001806">
    <property type="entry name" value="Small_GTPase"/>
</dbReference>
<accession>A0A151ZRY1</accession>
<evidence type="ECO:0000256" key="12">
    <source>
        <dbReference type="ARBA" id="ARBA00049117"/>
    </source>
</evidence>
<evidence type="ECO:0000256" key="11">
    <source>
        <dbReference type="ARBA" id="ARBA00046278"/>
    </source>
</evidence>
<keyword evidence="2" id="KW-0479">Metal-binding</keyword>
<dbReference type="GO" id="GO:0003924">
    <property type="term" value="F:GTPase activity"/>
    <property type="evidence" value="ECO:0007669"/>
    <property type="project" value="InterPro"/>
</dbReference>
<evidence type="ECO:0000256" key="5">
    <source>
        <dbReference type="ARBA" id="ARBA00022842"/>
    </source>
</evidence>
<comment type="similarity">
    <text evidence="10">Belongs to the small GTPase superfamily. Rheb family.</text>
</comment>
<keyword evidence="4" id="KW-0378">Hydrolase</keyword>
<name>A0A151ZRY1_TIELA</name>
<sequence>MAPKQRKICLMGFRAVGKSTITIQFVENHCPETYNPTIEGTYQKIIKHRGQDFSTEIIDTAGQDEFSILQKQYSIGIHGYILVYSVTSKASLDVVKVLNDKILNSLGTEKIPRVLVGNKSDLENERVISKEEGQSLANQWECAFVECSGKNNDNVEEIFKQILNEVDKNQQPDTPQKESCILM</sequence>
<dbReference type="PANTHER" id="PTHR24070">
    <property type="entry name" value="RAS, DI-RAS, AND RHEB FAMILY MEMBERS OF SMALL GTPASE SUPERFAMILY"/>
    <property type="match status" value="1"/>
</dbReference>
<protein>
    <recommendedName>
        <fullName evidence="15">Ras GTPase</fullName>
    </recommendedName>
</protein>
<dbReference type="FunCoup" id="A0A151ZRY1">
    <property type="interactions" value="162"/>
</dbReference>
<dbReference type="GO" id="GO:0005525">
    <property type="term" value="F:GTP binding"/>
    <property type="evidence" value="ECO:0007669"/>
    <property type="project" value="UniProtKB-KW"/>
</dbReference>
<dbReference type="GO" id="GO:0016020">
    <property type="term" value="C:membrane"/>
    <property type="evidence" value="ECO:0007669"/>
    <property type="project" value="InterPro"/>
</dbReference>
<dbReference type="PROSITE" id="PS51421">
    <property type="entry name" value="RAS"/>
    <property type="match status" value="1"/>
</dbReference>
<dbReference type="Proteomes" id="UP000076078">
    <property type="component" value="Unassembled WGS sequence"/>
</dbReference>
<evidence type="ECO:0000256" key="4">
    <source>
        <dbReference type="ARBA" id="ARBA00022801"/>
    </source>
</evidence>
<evidence type="ECO:0000256" key="10">
    <source>
        <dbReference type="ARBA" id="ARBA00037969"/>
    </source>
</evidence>
<keyword evidence="7" id="KW-0472">Membrane</keyword>
<dbReference type="Pfam" id="PF00071">
    <property type="entry name" value="Ras"/>
    <property type="match status" value="1"/>
</dbReference>
<evidence type="ECO:0000313" key="13">
    <source>
        <dbReference type="EMBL" id="KYQ96753.1"/>
    </source>
</evidence>
<keyword evidence="14" id="KW-1185">Reference proteome</keyword>
<dbReference type="NCBIfam" id="TIGR00231">
    <property type="entry name" value="small_GTP"/>
    <property type="match status" value="1"/>
</dbReference>
<dbReference type="SMART" id="SM00175">
    <property type="entry name" value="RAB"/>
    <property type="match status" value="1"/>
</dbReference>
<dbReference type="SUPFAM" id="SSF52540">
    <property type="entry name" value="P-loop containing nucleoside triphosphate hydrolases"/>
    <property type="match status" value="1"/>
</dbReference>
<evidence type="ECO:0000256" key="1">
    <source>
        <dbReference type="ARBA" id="ARBA00022481"/>
    </source>
</evidence>
<dbReference type="GO" id="GO:0012505">
    <property type="term" value="C:endomembrane system"/>
    <property type="evidence" value="ECO:0007669"/>
    <property type="project" value="UniProtKB-SubCell"/>
</dbReference>
<evidence type="ECO:0000256" key="7">
    <source>
        <dbReference type="ARBA" id="ARBA00023136"/>
    </source>
</evidence>
<comment type="subcellular location">
    <subcellularLocation>
        <location evidence="11">Endomembrane system</location>
        <topology evidence="11">Lipid-anchor</topology>
        <orientation evidence="11">Cytoplasmic side</orientation>
    </subcellularLocation>
</comment>
<comment type="catalytic activity">
    <reaction evidence="12">
        <text>GTP + H2O = GDP + phosphate + H(+)</text>
        <dbReference type="Rhea" id="RHEA:19669"/>
        <dbReference type="ChEBI" id="CHEBI:15377"/>
        <dbReference type="ChEBI" id="CHEBI:15378"/>
        <dbReference type="ChEBI" id="CHEBI:37565"/>
        <dbReference type="ChEBI" id="CHEBI:43474"/>
        <dbReference type="ChEBI" id="CHEBI:58189"/>
    </reaction>
    <physiologicalReaction direction="left-to-right" evidence="12">
        <dbReference type="Rhea" id="RHEA:19670"/>
    </physiologicalReaction>
</comment>
<keyword evidence="8" id="KW-0449">Lipoprotein</keyword>
<dbReference type="AlphaFoldDB" id="A0A151ZRY1"/>
<dbReference type="OMA" id="SARHNEN"/>
<keyword evidence="5" id="KW-0460">Magnesium</keyword>
<organism evidence="13 14">
    <name type="scientific">Tieghemostelium lacteum</name>
    <name type="common">Slime mold</name>
    <name type="synonym">Dictyostelium lacteum</name>
    <dbReference type="NCBI Taxonomy" id="361077"/>
    <lineage>
        <taxon>Eukaryota</taxon>
        <taxon>Amoebozoa</taxon>
        <taxon>Evosea</taxon>
        <taxon>Eumycetozoa</taxon>
        <taxon>Dictyostelia</taxon>
        <taxon>Dictyosteliales</taxon>
        <taxon>Raperosteliaceae</taxon>
        <taxon>Tieghemostelium</taxon>
    </lineage>
</organism>
<evidence type="ECO:0000256" key="3">
    <source>
        <dbReference type="ARBA" id="ARBA00022741"/>
    </source>
</evidence>